<dbReference type="GO" id="GO:0005886">
    <property type="term" value="C:plasma membrane"/>
    <property type="evidence" value="ECO:0007669"/>
    <property type="project" value="TreeGrafter"/>
</dbReference>
<feature type="transmembrane region" description="Helical" evidence="1">
    <location>
        <begin position="72"/>
        <end position="91"/>
    </location>
</feature>
<dbReference type="AlphaFoldDB" id="A0A6N7WZH4"/>
<sequence>MSEKKNKLKNRNIVSLLIGIILIVTSIFTFIKPVSTFLMLSYILGIVCMTKGIHFIYLYFKLRNEFKLRANTILVFGIILIVAGIIFVVKPIFANNIFTYLIAIWFIYDAIDNFISIGEIKDANPRLFILSIISNILILIGATIIIINPWITIVSLSIALGITLLISGIMYLIRSLTAIDKKEEKSSRNLH</sequence>
<feature type="transmembrane region" description="Helical" evidence="1">
    <location>
        <begin position="153"/>
        <end position="173"/>
    </location>
</feature>
<feature type="transmembrane region" description="Helical" evidence="1">
    <location>
        <begin position="97"/>
        <end position="115"/>
    </location>
</feature>
<proteinExistence type="predicted"/>
<protein>
    <submittedName>
        <fullName evidence="2">DUF308 domain-containing protein</fullName>
    </submittedName>
</protein>
<dbReference type="InterPro" id="IPR005325">
    <property type="entry name" value="DUF308_memb"/>
</dbReference>
<name>A0A6N7WZH4_9FIRM</name>
<feature type="transmembrane region" description="Helical" evidence="1">
    <location>
        <begin position="12"/>
        <end position="31"/>
    </location>
</feature>
<dbReference type="Proteomes" id="UP000440713">
    <property type="component" value="Unassembled WGS sequence"/>
</dbReference>
<gene>
    <name evidence="2" type="ORF">FYJ71_04755</name>
</gene>
<keyword evidence="1" id="KW-0472">Membrane</keyword>
<evidence type="ECO:0000313" key="3">
    <source>
        <dbReference type="Proteomes" id="UP000440713"/>
    </source>
</evidence>
<keyword evidence="1" id="KW-1133">Transmembrane helix</keyword>
<dbReference type="PANTHER" id="PTHR34989">
    <property type="entry name" value="PROTEIN HDED"/>
    <property type="match status" value="1"/>
</dbReference>
<accession>A0A6N7WZH4</accession>
<keyword evidence="3" id="KW-1185">Reference proteome</keyword>
<dbReference type="PANTHER" id="PTHR34989:SF1">
    <property type="entry name" value="PROTEIN HDED"/>
    <property type="match status" value="1"/>
</dbReference>
<organism evidence="2 3">
    <name type="scientific">Peptostreptococcus porci</name>
    <dbReference type="NCBI Taxonomy" id="2652282"/>
    <lineage>
        <taxon>Bacteria</taxon>
        <taxon>Bacillati</taxon>
        <taxon>Bacillota</taxon>
        <taxon>Clostridia</taxon>
        <taxon>Peptostreptococcales</taxon>
        <taxon>Peptostreptococcaceae</taxon>
        <taxon>Peptostreptococcus</taxon>
    </lineage>
</organism>
<reference evidence="2 3" key="1">
    <citation type="submission" date="2019-08" db="EMBL/GenBank/DDBJ databases">
        <title>In-depth cultivation of the pig gut microbiome towards novel bacterial diversity and tailored functional studies.</title>
        <authorList>
            <person name="Wylensek D."/>
            <person name="Hitch T.C.A."/>
            <person name="Clavel T."/>
        </authorList>
    </citation>
    <scope>NUCLEOTIDE SEQUENCE [LARGE SCALE GENOMIC DNA]</scope>
    <source>
        <strain evidence="2 3">WCA-SAB-591-4A-A</strain>
    </source>
</reference>
<keyword evidence="1" id="KW-0812">Transmembrane</keyword>
<dbReference type="Pfam" id="PF03729">
    <property type="entry name" value="DUF308"/>
    <property type="match status" value="2"/>
</dbReference>
<dbReference type="EMBL" id="VUNE01000002">
    <property type="protein sequence ID" value="MST62285.1"/>
    <property type="molecule type" value="Genomic_DNA"/>
</dbReference>
<dbReference type="InterPro" id="IPR052712">
    <property type="entry name" value="Acid_resist_chaperone_HdeD"/>
</dbReference>
<evidence type="ECO:0000313" key="2">
    <source>
        <dbReference type="EMBL" id="MST62285.1"/>
    </source>
</evidence>
<feature type="transmembrane region" description="Helical" evidence="1">
    <location>
        <begin position="37"/>
        <end position="60"/>
    </location>
</feature>
<comment type="caution">
    <text evidence="2">The sequence shown here is derived from an EMBL/GenBank/DDBJ whole genome shotgun (WGS) entry which is preliminary data.</text>
</comment>
<dbReference type="RefSeq" id="WP_154537679.1">
    <property type="nucleotide sequence ID" value="NZ_JAXEEZ010000143.1"/>
</dbReference>
<feature type="transmembrane region" description="Helical" evidence="1">
    <location>
        <begin position="127"/>
        <end position="147"/>
    </location>
</feature>
<evidence type="ECO:0000256" key="1">
    <source>
        <dbReference type="SAM" id="Phobius"/>
    </source>
</evidence>